<accession>A0A3B4H5Z5</accession>
<dbReference type="GeneTree" id="ENSGT00940000181618"/>
<sequence>MDTVVHYTLCSDTGYSLFEWSSLWVLWLPATAQTHACGLVNWWVQIGHRCECERLSLCVSPATDCRPVQGVPSLLLYDKEAGLGEFLHVCLSVSPDMLWGRDDNRDVRGVQRPRSAANLPGHLARPSSGHS</sequence>
<protein>
    <submittedName>
        <fullName evidence="1">Uncharacterized protein</fullName>
    </submittedName>
</protein>
<evidence type="ECO:0000313" key="1">
    <source>
        <dbReference type="Ensembl" id="ENSPNYP00000028826.1"/>
    </source>
</evidence>
<proteinExistence type="predicted"/>
<organism evidence="1">
    <name type="scientific">Pundamilia nyererei</name>
    <dbReference type="NCBI Taxonomy" id="303518"/>
    <lineage>
        <taxon>Eukaryota</taxon>
        <taxon>Metazoa</taxon>
        <taxon>Chordata</taxon>
        <taxon>Craniata</taxon>
        <taxon>Vertebrata</taxon>
        <taxon>Euteleostomi</taxon>
        <taxon>Actinopterygii</taxon>
        <taxon>Neopterygii</taxon>
        <taxon>Teleostei</taxon>
        <taxon>Neoteleostei</taxon>
        <taxon>Acanthomorphata</taxon>
        <taxon>Ovalentaria</taxon>
        <taxon>Cichlomorphae</taxon>
        <taxon>Cichliformes</taxon>
        <taxon>Cichlidae</taxon>
        <taxon>African cichlids</taxon>
        <taxon>Pseudocrenilabrinae</taxon>
        <taxon>Haplochromini</taxon>
        <taxon>Pundamilia</taxon>
    </lineage>
</organism>
<dbReference type="Ensembl" id="ENSPNYT00000029532.1">
    <property type="protein sequence ID" value="ENSPNYP00000028826.1"/>
    <property type="gene ID" value="ENSPNYG00000021710.1"/>
</dbReference>
<reference evidence="1" key="1">
    <citation type="submission" date="2023-09" db="UniProtKB">
        <authorList>
            <consortium name="Ensembl"/>
        </authorList>
    </citation>
    <scope>IDENTIFICATION</scope>
</reference>
<dbReference type="AlphaFoldDB" id="A0A3B4H5Z5"/>
<name>A0A3B4H5Z5_9CICH</name>